<keyword evidence="3" id="KW-1185">Reference proteome</keyword>
<feature type="compositionally biased region" description="Polar residues" evidence="1">
    <location>
        <begin position="53"/>
        <end position="63"/>
    </location>
</feature>
<evidence type="ECO:0000313" key="3">
    <source>
        <dbReference type="Proteomes" id="UP000835052"/>
    </source>
</evidence>
<evidence type="ECO:0000313" key="2">
    <source>
        <dbReference type="EMBL" id="CAD6199557.1"/>
    </source>
</evidence>
<dbReference type="EMBL" id="CAJGYM010000183">
    <property type="protein sequence ID" value="CAD6199557.1"/>
    <property type="molecule type" value="Genomic_DNA"/>
</dbReference>
<comment type="caution">
    <text evidence="2">The sequence shown here is derived from an EMBL/GenBank/DDBJ whole genome shotgun (WGS) entry which is preliminary data.</text>
</comment>
<accession>A0A8S1I043</accession>
<organism evidence="2 3">
    <name type="scientific">Caenorhabditis auriculariae</name>
    <dbReference type="NCBI Taxonomy" id="2777116"/>
    <lineage>
        <taxon>Eukaryota</taxon>
        <taxon>Metazoa</taxon>
        <taxon>Ecdysozoa</taxon>
        <taxon>Nematoda</taxon>
        <taxon>Chromadorea</taxon>
        <taxon>Rhabditida</taxon>
        <taxon>Rhabditina</taxon>
        <taxon>Rhabditomorpha</taxon>
        <taxon>Rhabditoidea</taxon>
        <taxon>Rhabditidae</taxon>
        <taxon>Peloderinae</taxon>
        <taxon>Caenorhabditis</taxon>
    </lineage>
</organism>
<name>A0A8S1I043_9PELO</name>
<dbReference type="Proteomes" id="UP000835052">
    <property type="component" value="Unassembled WGS sequence"/>
</dbReference>
<reference evidence="2" key="1">
    <citation type="submission" date="2020-10" db="EMBL/GenBank/DDBJ databases">
        <authorList>
            <person name="Kikuchi T."/>
        </authorList>
    </citation>
    <scope>NUCLEOTIDE SEQUENCE</scope>
    <source>
        <strain evidence="2">NKZ352</strain>
    </source>
</reference>
<feature type="compositionally biased region" description="Basic and acidic residues" evidence="1">
    <location>
        <begin position="64"/>
        <end position="79"/>
    </location>
</feature>
<feature type="compositionally biased region" description="Polar residues" evidence="1">
    <location>
        <begin position="1"/>
        <end position="15"/>
    </location>
</feature>
<dbReference type="AlphaFoldDB" id="A0A8S1I043"/>
<feature type="compositionally biased region" description="Basic and acidic residues" evidence="1">
    <location>
        <begin position="18"/>
        <end position="32"/>
    </location>
</feature>
<gene>
    <name evidence="2" type="ORF">CAUJ_LOCUS15459</name>
</gene>
<proteinExistence type="predicted"/>
<sequence length="169" mass="19758">MVSFKTSKGRNQTMVTMHEYEREKQVFRKWTFEESEDAQKPSGDGNEDETTKNSRTASAQNKEAPSESKGVRGDSERRSPLARRLKQKRVEEHERRLQQREDLLRRQDETESINNQKVKREVEEAKKSFSLAAKHYDMCLSVGKQVLPDGSKYQEALHNVVKFLETLRK</sequence>
<protein>
    <submittedName>
        <fullName evidence="2">Uncharacterized protein</fullName>
    </submittedName>
</protein>
<feature type="region of interest" description="Disordered" evidence="1">
    <location>
        <begin position="1"/>
        <end position="122"/>
    </location>
</feature>
<evidence type="ECO:0000256" key="1">
    <source>
        <dbReference type="SAM" id="MobiDB-lite"/>
    </source>
</evidence>
<feature type="compositionally biased region" description="Basic and acidic residues" evidence="1">
    <location>
        <begin position="88"/>
        <end position="109"/>
    </location>
</feature>